<evidence type="ECO:0000256" key="5">
    <source>
        <dbReference type="ARBA" id="ARBA00022840"/>
    </source>
</evidence>
<dbReference type="CDD" id="cd18787">
    <property type="entry name" value="SF2_C_DEAD"/>
    <property type="match status" value="1"/>
</dbReference>
<keyword evidence="5" id="KW-0067">ATP-binding</keyword>
<proteinExistence type="predicted"/>
<dbReference type="Pfam" id="PF00271">
    <property type="entry name" value="Helicase_C"/>
    <property type="match status" value="1"/>
</dbReference>
<evidence type="ECO:0000313" key="8">
    <source>
        <dbReference type="Proteomes" id="UP000887581"/>
    </source>
</evidence>
<dbReference type="PANTHER" id="PTHR47958">
    <property type="entry name" value="ATP-DEPENDENT RNA HELICASE DBP3"/>
    <property type="match status" value="1"/>
</dbReference>
<keyword evidence="2" id="KW-0547">Nucleotide-binding</keyword>
<evidence type="ECO:0000259" key="7">
    <source>
        <dbReference type="PROSITE" id="PS51194"/>
    </source>
</evidence>
<dbReference type="Pfam" id="PF00270">
    <property type="entry name" value="DEAD"/>
    <property type="match status" value="1"/>
</dbReference>
<evidence type="ECO:0000256" key="1">
    <source>
        <dbReference type="ARBA" id="ARBA00012552"/>
    </source>
</evidence>
<dbReference type="GO" id="GO:0016787">
    <property type="term" value="F:hydrolase activity"/>
    <property type="evidence" value="ECO:0007669"/>
    <property type="project" value="UniProtKB-KW"/>
</dbReference>
<dbReference type="SMART" id="SM00490">
    <property type="entry name" value="HELICc"/>
    <property type="match status" value="1"/>
</dbReference>
<protein>
    <recommendedName>
        <fullName evidence="1">RNA helicase</fullName>
        <ecNumber evidence="1">3.6.4.13</ecNumber>
    </recommendedName>
</protein>
<evidence type="ECO:0000256" key="3">
    <source>
        <dbReference type="ARBA" id="ARBA00022801"/>
    </source>
</evidence>
<dbReference type="GO" id="GO:0003724">
    <property type="term" value="F:RNA helicase activity"/>
    <property type="evidence" value="ECO:0007669"/>
    <property type="project" value="UniProtKB-EC"/>
</dbReference>
<dbReference type="SUPFAM" id="SSF52540">
    <property type="entry name" value="P-loop containing nucleoside triphosphate hydrolases"/>
    <property type="match status" value="1"/>
</dbReference>
<dbReference type="PROSITE" id="PS51192">
    <property type="entry name" value="HELICASE_ATP_BIND_1"/>
    <property type="match status" value="1"/>
</dbReference>
<dbReference type="WBParaSite" id="sdigi.contig375.g7853.t1">
    <property type="protein sequence ID" value="sdigi.contig375.g7853.t1"/>
    <property type="gene ID" value="sdigi.contig375.g7853"/>
</dbReference>
<keyword evidence="4" id="KW-0347">Helicase</keyword>
<dbReference type="AlphaFoldDB" id="A0A915PVV8"/>
<dbReference type="GO" id="GO:0003676">
    <property type="term" value="F:nucleic acid binding"/>
    <property type="evidence" value="ECO:0007669"/>
    <property type="project" value="InterPro"/>
</dbReference>
<accession>A0A915PVV8</accession>
<evidence type="ECO:0000313" key="9">
    <source>
        <dbReference type="WBParaSite" id="sdigi.contig375.g7853.t1"/>
    </source>
</evidence>
<dbReference type="InterPro" id="IPR001650">
    <property type="entry name" value="Helicase_C-like"/>
</dbReference>
<reference evidence="9" key="1">
    <citation type="submission" date="2022-11" db="UniProtKB">
        <authorList>
            <consortium name="WormBaseParasite"/>
        </authorList>
    </citation>
    <scope>IDENTIFICATION</scope>
</reference>
<dbReference type="Proteomes" id="UP000887581">
    <property type="component" value="Unplaced"/>
</dbReference>
<feature type="domain" description="Helicase C-terminal" evidence="7">
    <location>
        <begin position="451"/>
        <end position="596"/>
    </location>
</feature>
<dbReference type="PROSITE" id="PS51194">
    <property type="entry name" value="HELICASE_CTER"/>
    <property type="match status" value="1"/>
</dbReference>
<dbReference type="EC" id="3.6.4.13" evidence="1"/>
<name>A0A915PVV8_9BILA</name>
<dbReference type="SMART" id="SM00487">
    <property type="entry name" value="DEXDc"/>
    <property type="match status" value="1"/>
</dbReference>
<keyword evidence="8" id="KW-1185">Reference proteome</keyword>
<evidence type="ECO:0000256" key="4">
    <source>
        <dbReference type="ARBA" id="ARBA00022806"/>
    </source>
</evidence>
<dbReference type="GO" id="GO:0005524">
    <property type="term" value="F:ATP binding"/>
    <property type="evidence" value="ECO:0007669"/>
    <property type="project" value="UniProtKB-KW"/>
</dbReference>
<dbReference type="Gene3D" id="3.40.50.300">
    <property type="entry name" value="P-loop containing nucleotide triphosphate hydrolases"/>
    <property type="match status" value="2"/>
</dbReference>
<keyword evidence="3" id="KW-0378">Hydrolase</keyword>
<feature type="domain" description="Helicase ATP-binding" evidence="6">
    <location>
        <begin position="244"/>
        <end position="418"/>
    </location>
</feature>
<dbReference type="InterPro" id="IPR014001">
    <property type="entry name" value="Helicase_ATP-bd"/>
</dbReference>
<evidence type="ECO:0000256" key="2">
    <source>
        <dbReference type="ARBA" id="ARBA00022741"/>
    </source>
</evidence>
<dbReference type="InterPro" id="IPR011545">
    <property type="entry name" value="DEAD/DEAH_box_helicase_dom"/>
</dbReference>
<sequence length="604" mass="69512">MRWISSRFTTILASYRIYSTVPRTSKNSTTNQLPVSTHKIIRRKNERRKPSDTFGSLSSFGMKLLPLRISHPKQAYDASEEVVGEFEEELNEEEDTGWTSNFLRLQLKESSRELPIITEPVAFHRAQRKKMKKKREAEEEYERLYGVDRSTAKVVIDCAKSEYNHYDGMRYPPGDIQLVSKYWVKSKYKDDWFTIRPVMRRNPSFNLDESFSWDENVSLLDPAIIENTRKLGFRMPTIIQRRTFRAFRSDAHLLIAAETGSGKTVAYAAPLLSTLLRTADSHTKTIVLVPTHALRMQTSLMIRKLAEGTGIKIVGDSERWRNEKLVSEDWNILVSTPSFPSEFFSSFNITHVVLDEADMLLDDSFLSNTTGLLHALKIRHSANDKNAKDGVRLIFSSATYPDKLQRIAESIVDYEYLYCVKTENLHCIMPHIKQTFVRIREMDKLEKLKELIQKGLSFVSGQTLIFCKDWKNIDLVSRSLKEMGVEHIFLSGGRQAERLIGNLQSGTVRVIVATDVASRGLDLPQLRHIINYDFPRQISDYVHRCGRIGRLGSLHKCLMTSFVRRAWEIKHVNTIELAARLGKPLEDVELNDPARIRGIQRNLV</sequence>
<organism evidence="8 9">
    <name type="scientific">Setaria digitata</name>
    <dbReference type="NCBI Taxonomy" id="48799"/>
    <lineage>
        <taxon>Eukaryota</taxon>
        <taxon>Metazoa</taxon>
        <taxon>Ecdysozoa</taxon>
        <taxon>Nematoda</taxon>
        <taxon>Chromadorea</taxon>
        <taxon>Rhabditida</taxon>
        <taxon>Spirurina</taxon>
        <taxon>Spiruromorpha</taxon>
        <taxon>Filarioidea</taxon>
        <taxon>Setariidae</taxon>
        <taxon>Setaria</taxon>
    </lineage>
</organism>
<dbReference type="InterPro" id="IPR027417">
    <property type="entry name" value="P-loop_NTPase"/>
</dbReference>
<evidence type="ECO:0000259" key="6">
    <source>
        <dbReference type="PROSITE" id="PS51192"/>
    </source>
</evidence>